<evidence type="ECO:0000256" key="4">
    <source>
        <dbReference type="ARBA" id="ARBA00023136"/>
    </source>
</evidence>
<dbReference type="PANTHER" id="PTHR10806">
    <property type="entry name" value="SIGNAL PEPTIDASE COMPLEX CATALYTIC SUBUNIT SEC11"/>
    <property type="match status" value="1"/>
</dbReference>
<keyword evidence="2 6" id="KW-0812">Transmembrane</keyword>
<dbReference type="InterPro" id="IPR001733">
    <property type="entry name" value="Peptidase_S26B"/>
</dbReference>
<dbReference type="GO" id="GO:0004252">
    <property type="term" value="F:serine-type endopeptidase activity"/>
    <property type="evidence" value="ECO:0007669"/>
    <property type="project" value="InterPro"/>
</dbReference>
<evidence type="ECO:0000313" key="8">
    <source>
        <dbReference type="Proteomes" id="UP000011680"/>
    </source>
</evidence>
<dbReference type="InterPro" id="IPR036286">
    <property type="entry name" value="LexA/Signal_pep-like_sf"/>
</dbReference>
<feature type="transmembrane region" description="Helical" evidence="6">
    <location>
        <begin position="59"/>
        <end position="80"/>
    </location>
</feature>
<gene>
    <name evidence="7" type="ORF">C451_00420</name>
</gene>
<protein>
    <submittedName>
        <fullName evidence="7">Signal peptidase I-like protein</fullName>
    </submittedName>
</protein>
<dbReference type="PATRIC" id="fig|1227457.3.peg.72"/>
<dbReference type="PANTHER" id="PTHR10806:SF6">
    <property type="entry name" value="SIGNAL PEPTIDASE COMPLEX CATALYTIC SUBUNIT SEC11"/>
    <property type="match status" value="1"/>
</dbReference>
<comment type="subcellular location">
    <subcellularLocation>
        <location evidence="1">Membrane</location>
    </subcellularLocation>
</comment>
<dbReference type="InterPro" id="IPR019533">
    <property type="entry name" value="Peptidase_S26"/>
</dbReference>
<feature type="region of interest" description="Disordered" evidence="5">
    <location>
        <begin position="1"/>
        <end position="33"/>
    </location>
</feature>
<dbReference type="EMBL" id="AOMF01000015">
    <property type="protein sequence ID" value="EMA56824.1"/>
    <property type="molecule type" value="Genomic_DNA"/>
</dbReference>
<keyword evidence="4 6" id="KW-0472">Membrane</keyword>
<keyword evidence="3 6" id="KW-1133">Transmembrane helix</keyword>
<dbReference type="Proteomes" id="UP000011680">
    <property type="component" value="Unassembled WGS sequence"/>
</dbReference>
<dbReference type="GO" id="GO:0016020">
    <property type="term" value="C:membrane"/>
    <property type="evidence" value="ECO:0007669"/>
    <property type="project" value="UniProtKB-SubCell"/>
</dbReference>
<reference evidence="7 8" key="1">
    <citation type="journal article" date="2014" name="PLoS Genet.">
        <title>Phylogenetically driven sequencing of extremely halophilic archaea reveals strategies for static and dynamic osmo-response.</title>
        <authorList>
            <person name="Becker E.A."/>
            <person name="Seitzer P.M."/>
            <person name="Tritt A."/>
            <person name="Larsen D."/>
            <person name="Krusor M."/>
            <person name="Yao A.I."/>
            <person name="Wu D."/>
            <person name="Madern D."/>
            <person name="Eisen J.A."/>
            <person name="Darling A.E."/>
            <person name="Facciotti M.T."/>
        </authorList>
    </citation>
    <scope>NUCLEOTIDE SEQUENCE [LARGE SCALE GENOMIC DNA]</scope>
    <source>
        <strain evidence="7 8">JCM 13552</strain>
    </source>
</reference>
<dbReference type="STRING" id="1227457.C451_00420"/>
<dbReference type="eggNOG" id="arCOG01739">
    <property type="taxonomic scope" value="Archaea"/>
</dbReference>
<accession>M0NI91</accession>
<feature type="compositionally biased region" description="Basic and acidic residues" evidence="5">
    <location>
        <begin position="13"/>
        <end position="33"/>
    </location>
</feature>
<evidence type="ECO:0000313" key="7">
    <source>
        <dbReference type="EMBL" id="EMA56824.1"/>
    </source>
</evidence>
<dbReference type="RefSeq" id="WP_007736450.1">
    <property type="nucleotide sequence ID" value="NZ_AOMF01000015.1"/>
</dbReference>
<evidence type="ECO:0000256" key="5">
    <source>
        <dbReference type="SAM" id="MobiDB-lite"/>
    </source>
</evidence>
<name>M0NI91_9EURY</name>
<proteinExistence type="predicted"/>
<dbReference type="SUPFAM" id="SSF51306">
    <property type="entry name" value="LexA/Signal peptidase"/>
    <property type="match status" value="1"/>
</dbReference>
<sequence>MDSSDDEDGSWQWEDHGTSPDTKDTDETSERTDSIRGPITSLKWFMRTDKEWVAFVREVISSLAIVAAIGLLLFAVSGLWPPMVAIESPSMTPNMQTGDLVFVMEEHRFASGAAHNGTGVAPYQKGATTGYEKFNKFGDVIVYERNGNAQLTPIIHRARFWVSSGDNWYEEANQEYLSGADNCEELANCPAEHAGFITKGDSNPSYDQVGADPISEPVKPSWITGTAEFRIPWLGRIRLLFGMVSG</sequence>
<evidence type="ECO:0000256" key="1">
    <source>
        <dbReference type="ARBA" id="ARBA00004370"/>
    </source>
</evidence>
<dbReference type="GO" id="GO:0006465">
    <property type="term" value="P:signal peptide processing"/>
    <property type="evidence" value="ECO:0007669"/>
    <property type="project" value="InterPro"/>
</dbReference>
<keyword evidence="8" id="KW-1185">Reference proteome</keyword>
<evidence type="ECO:0000256" key="6">
    <source>
        <dbReference type="SAM" id="Phobius"/>
    </source>
</evidence>
<comment type="caution">
    <text evidence="7">The sequence shown here is derived from an EMBL/GenBank/DDBJ whole genome shotgun (WGS) entry which is preliminary data.</text>
</comment>
<dbReference type="CDD" id="cd06530">
    <property type="entry name" value="S26_SPase_I"/>
    <property type="match status" value="1"/>
</dbReference>
<evidence type="ECO:0000256" key="3">
    <source>
        <dbReference type="ARBA" id="ARBA00022989"/>
    </source>
</evidence>
<organism evidence="7 8">
    <name type="scientific">Halococcus thailandensis JCM 13552</name>
    <dbReference type="NCBI Taxonomy" id="1227457"/>
    <lineage>
        <taxon>Archaea</taxon>
        <taxon>Methanobacteriati</taxon>
        <taxon>Methanobacteriota</taxon>
        <taxon>Stenosarchaea group</taxon>
        <taxon>Halobacteria</taxon>
        <taxon>Halobacteriales</taxon>
        <taxon>Halococcaceae</taxon>
        <taxon>Halococcus</taxon>
    </lineage>
</organism>
<dbReference type="AlphaFoldDB" id="M0NI91"/>
<evidence type="ECO:0000256" key="2">
    <source>
        <dbReference type="ARBA" id="ARBA00022692"/>
    </source>
</evidence>